<dbReference type="InterPro" id="IPR006759">
    <property type="entry name" value="Glyco_transf_54"/>
</dbReference>
<dbReference type="PANTHER" id="PTHR12062">
    <property type="entry name" value="N-ACETYLGLUCOSAMINYLTRANSFERASE VI"/>
    <property type="match status" value="1"/>
</dbReference>
<dbReference type="Proteomes" id="UP001159405">
    <property type="component" value="Unassembled WGS sequence"/>
</dbReference>
<dbReference type="EMBL" id="CALNXK010000231">
    <property type="protein sequence ID" value="CAH3177872.1"/>
    <property type="molecule type" value="Genomic_DNA"/>
</dbReference>
<comment type="caution">
    <text evidence="2">The sequence shown here is derived from an EMBL/GenBank/DDBJ whole genome shotgun (WGS) entry which is preliminary data.</text>
</comment>
<organism evidence="2 3">
    <name type="scientific">Porites lobata</name>
    <dbReference type="NCBI Taxonomy" id="104759"/>
    <lineage>
        <taxon>Eukaryota</taxon>
        <taxon>Metazoa</taxon>
        <taxon>Cnidaria</taxon>
        <taxon>Anthozoa</taxon>
        <taxon>Hexacorallia</taxon>
        <taxon>Scleractinia</taxon>
        <taxon>Fungiina</taxon>
        <taxon>Poritidae</taxon>
        <taxon>Porites</taxon>
    </lineage>
</organism>
<feature type="domain" description="MGAT4 conserved region" evidence="1">
    <location>
        <begin position="70"/>
        <end position="283"/>
    </location>
</feature>
<reference evidence="2 3" key="1">
    <citation type="submission" date="2022-05" db="EMBL/GenBank/DDBJ databases">
        <authorList>
            <consortium name="Genoscope - CEA"/>
            <person name="William W."/>
        </authorList>
    </citation>
    <scope>NUCLEOTIDE SEQUENCE [LARGE SCALE GENOMIC DNA]</scope>
</reference>
<sequence>MGKQRVITLVLYGIILFNSATILKNIYTKHVASSFTCANLKNVGDPVTECSSEIISAHCARVLDQVDTSKGLVLGRKRNEKVYLSIGIVSMDGEDDNLLQTLQSLKTHMSPTEKTEIIIVIALDRESQAGISQNIEKNFQNELDIGLIQVIHPTQEFLGRVNAESTRWKPWSFTENLKKKTEDFSQRLIFLFEYCFRMSKNVLLLTGQARAVRPYFPVIKQQIDNFENLNLSSYEHDFGMNGLPGLGRLYSAHLAADVAEFGAMFPQGQTPSQIIDMHSRIRSSIKNSDQKSEEVIFTFHGKELRGGNLEIEFQTTCSFPVGHEVEKALYYKNGFAWLKTPKKDDSIVMVFIEPLQISRVRVVSGSPLLRDTMSDSVLKVCENNAETGICDDSKCTEVGNFRDPILDVKQLENSLPFPVKCLKIVFIGEVKHWIIIREISIWPKA</sequence>
<gene>
    <name evidence="2" type="ORF">PLOB_00019913</name>
</gene>
<evidence type="ECO:0000259" key="1">
    <source>
        <dbReference type="Pfam" id="PF04666"/>
    </source>
</evidence>
<evidence type="ECO:0000313" key="2">
    <source>
        <dbReference type="EMBL" id="CAH3177872.1"/>
    </source>
</evidence>
<dbReference type="Pfam" id="PF04666">
    <property type="entry name" value="MGAT4_cons"/>
    <property type="match status" value="1"/>
</dbReference>
<proteinExistence type="predicted"/>
<dbReference type="PANTHER" id="PTHR12062:SF0">
    <property type="entry name" value="ALPHA-1,3-MANNOSYL-GLYCOPROTEIN 4-BETA-N-ACETYLGLUCOSAMINYLTRANSFERASE B"/>
    <property type="match status" value="1"/>
</dbReference>
<dbReference type="InterPro" id="IPR057279">
    <property type="entry name" value="MGAT4"/>
</dbReference>
<keyword evidence="3" id="KW-1185">Reference proteome</keyword>
<accession>A0ABN8RI32</accession>
<evidence type="ECO:0000313" key="3">
    <source>
        <dbReference type="Proteomes" id="UP001159405"/>
    </source>
</evidence>
<name>A0ABN8RI32_9CNID</name>
<protein>
    <recommendedName>
        <fullName evidence="1">MGAT4 conserved region domain-containing protein</fullName>
    </recommendedName>
</protein>